<dbReference type="Proteomes" id="UP000028007">
    <property type="component" value="Unassembled WGS sequence"/>
</dbReference>
<gene>
    <name evidence="1" type="ORF">N180_15510</name>
</gene>
<sequence length="73" mass="8106">MLVIESIETSAGAKQCILGAGFGKLVGIRYENLVFRKRVGLVFKKKNDVSHSAITVGQIWCPIIKMDNLWSLL</sequence>
<evidence type="ECO:0000313" key="1">
    <source>
        <dbReference type="EMBL" id="KEQ31644.1"/>
    </source>
</evidence>
<name>A0A081PLS1_9SPHI</name>
<dbReference type="AlphaFoldDB" id="A0A081PLS1"/>
<organism evidence="1 2">
    <name type="scientific">Pedobacter antarcticus 4BY</name>
    <dbReference type="NCBI Taxonomy" id="1358423"/>
    <lineage>
        <taxon>Bacteria</taxon>
        <taxon>Pseudomonadati</taxon>
        <taxon>Bacteroidota</taxon>
        <taxon>Sphingobacteriia</taxon>
        <taxon>Sphingobacteriales</taxon>
        <taxon>Sphingobacteriaceae</taxon>
        <taxon>Pedobacter</taxon>
    </lineage>
</organism>
<reference evidence="1 2" key="1">
    <citation type="journal article" date="1992" name="Int. J. Syst. Bacteriol.">
        <title>Sphingobacterium antarcticus sp. nov. a Psychrotrophic Bacterium from the Soils of Schirmacher Oasis, Antarctica.</title>
        <authorList>
            <person name="Shivaji S."/>
            <person name="Ray M.K."/>
            <person name="Rao N.S."/>
            <person name="Saiserr L."/>
            <person name="Jagannadham M.V."/>
            <person name="Kumar G.S."/>
            <person name="Reddy G."/>
            <person name="Bhargava P.M."/>
        </authorList>
    </citation>
    <scope>NUCLEOTIDE SEQUENCE [LARGE SCALE GENOMIC DNA]</scope>
    <source>
        <strain evidence="1 2">4BY</strain>
    </source>
</reference>
<evidence type="ECO:0000313" key="2">
    <source>
        <dbReference type="Proteomes" id="UP000028007"/>
    </source>
</evidence>
<comment type="caution">
    <text evidence="1">The sequence shown here is derived from an EMBL/GenBank/DDBJ whole genome shotgun (WGS) entry which is preliminary data.</text>
</comment>
<proteinExistence type="predicted"/>
<protein>
    <submittedName>
        <fullName evidence="1">Uncharacterized protein</fullName>
    </submittedName>
</protein>
<accession>A0A081PLS1</accession>
<dbReference type="EMBL" id="JNFF01000008">
    <property type="protein sequence ID" value="KEQ31644.1"/>
    <property type="molecule type" value="Genomic_DNA"/>
</dbReference>
<keyword evidence="2" id="KW-1185">Reference proteome</keyword>